<dbReference type="PANTHER" id="PTHR43713">
    <property type="entry name" value="GLUTAMATE-1-SEMIALDEHYDE 2,1-AMINOMUTASE"/>
    <property type="match status" value="1"/>
</dbReference>
<keyword evidence="2" id="KW-0663">Pyridoxal phosphate</keyword>
<accession>A0AAW1NH76</accession>
<dbReference type="SUPFAM" id="SSF53383">
    <property type="entry name" value="PLP-dependent transferases"/>
    <property type="match status" value="1"/>
</dbReference>
<dbReference type="InterPro" id="IPR015421">
    <property type="entry name" value="PyrdxlP-dep_Trfase_major"/>
</dbReference>
<protein>
    <recommendedName>
        <fullName evidence="5">Glutamate-1-semialdehyde 2,1-aminomutase</fullName>
    </recommendedName>
</protein>
<evidence type="ECO:0000313" key="3">
    <source>
        <dbReference type="EMBL" id="KAK9786383.1"/>
    </source>
</evidence>
<dbReference type="Gene3D" id="3.40.640.10">
    <property type="entry name" value="Type I PLP-dependent aspartate aminotransferase-like (Major domain)"/>
    <property type="match status" value="1"/>
</dbReference>
<dbReference type="Pfam" id="PF00202">
    <property type="entry name" value="Aminotran_3"/>
    <property type="match status" value="1"/>
</dbReference>
<evidence type="ECO:0000256" key="1">
    <source>
        <dbReference type="ARBA" id="ARBA00001933"/>
    </source>
</evidence>
<dbReference type="Proteomes" id="UP001465755">
    <property type="component" value="Unassembled WGS sequence"/>
</dbReference>
<dbReference type="InterPro" id="IPR005814">
    <property type="entry name" value="Aminotrans_3"/>
</dbReference>
<proteinExistence type="inferred from homology"/>
<comment type="similarity">
    <text evidence="2">Belongs to the class-III pyridoxal-phosphate-dependent aminotransferase family.</text>
</comment>
<evidence type="ECO:0008006" key="5">
    <source>
        <dbReference type="Google" id="ProtNLM"/>
    </source>
</evidence>
<evidence type="ECO:0000256" key="2">
    <source>
        <dbReference type="RuleBase" id="RU003560"/>
    </source>
</evidence>
<comment type="caution">
    <text evidence="3">The sequence shown here is derived from an EMBL/GenBank/DDBJ whole genome shotgun (WGS) entry which is preliminary data.</text>
</comment>
<dbReference type="EMBL" id="JALJOQ010000274">
    <property type="protein sequence ID" value="KAK9786383.1"/>
    <property type="molecule type" value="Genomic_DNA"/>
</dbReference>
<dbReference type="PANTHER" id="PTHR43713:SF3">
    <property type="entry name" value="GLUTAMATE-1-SEMIALDEHYDE 2,1-AMINOMUTASE 1, CHLOROPLASTIC-RELATED"/>
    <property type="match status" value="1"/>
</dbReference>
<gene>
    <name evidence="3" type="ORF">WJX73_002337</name>
</gene>
<dbReference type="GO" id="GO:0008483">
    <property type="term" value="F:transaminase activity"/>
    <property type="evidence" value="ECO:0007669"/>
    <property type="project" value="InterPro"/>
</dbReference>
<dbReference type="AlphaFoldDB" id="A0AAW1NH76"/>
<name>A0AAW1NH76_9CHLO</name>
<evidence type="ECO:0000313" key="4">
    <source>
        <dbReference type="Proteomes" id="UP001465755"/>
    </source>
</evidence>
<dbReference type="InterPro" id="IPR015424">
    <property type="entry name" value="PyrdxlP-dep_Trfase"/>
</dbReference>
<comment type="cofactor">
    <cofactor evidence="1">
        <name>pyridoxal 5'-phosphate</name>
        <dbReference type="ChEBI" id="CHEBI:597326"/>
    </cofactor>
</comment>
<sequence length="401" mass="43047">MDLNVALQKALEDFADRHPASKEASLRAAQALPGGNTRHALFCNPFPVTLVRGEGCHVWDADGHQYVDALGEFTASITGHTHPAVKAAAIAALERGINLGGHIAQEAELSQAIKARFPSMQLMRFCNSGTEANMMNILTARAYTSREKVMVFEGSYHGGVFSFPCGKTMRTNVPFQFLTAPYNDAQAAERLIKEHGSDLACVIFEPMLGTGGCIPASKEFVHTIRAATEQVGALMIMDEVMTSRLSPGGLQQSLGVTPDLTSLGKYVGGGFSFGAFGGRADVMQAYDPRNPAGLMHSGTFNNNTLSMAAGAVTMTQWTGVGSMLTAQFYAGSISSARDLVDTNPRLKELLYLHLLKCGVWTTTRCMFSPCLVMGDKQYSTIIQAVESFLLAYPGLAQANEP</sequence>
<dbReference type="GO" id="GO:0030170">
    <property type="term" value="F:pyridoxal phosphate binding"/>
    <property type="evidence" value="ECO:0007669"/>
    <property type="project" value="InterPro"/>
</dbReference>
<keyword evidence="4" id="KW-1185">Reference proteome</keyword>
<organism evidence="3 4">
    <name type="scientific">Symbiochloris irregularis</name>
    <dbReference type="NCBI Taxonomy" id="706552"/>
    <lineage>
        <taxon>Eukaryota</taxon>
        <taxon>Viridiplantae</taxon>
        <taxon>Chlorophyta</taxon>
        <taxon>core chlorophytes</taxon>
        <taxon>Trebouxiophyceae</taxon>
        <taxon>Trebouxiales</taxon>
        <taxon>Trebouxiaceae</taxon>
        <taxon>Symbiochloris</taxon>
    </lineage>
</organism>
<reference evidence="3 4" key="1">
    <citation type="journal article" date="2024" name="Nat. Commun.">
        <title>Phylogenomics reveals the evolutionary origins of lichenization in chlorophyte algae.</title>
        <authorList>
            <person name="Puginier C."/>
            <person name="Libourel C."/>
            <person name="Otte J."/>
            <person name="Skaloud P."/>
            <person name="Haon M."/>
            <person name="Grisel S."/>
            <person name="Petersen M."/>
            <person name="Berrin J.G."/>
            <person name="Delaux P.M."/>
            <person name="Dal Grande F."/>
            <person name="Keller J."/>
        </authorList>
    </citation>
    <scope>NUCLEOTIDE SEQUENCE [LARGE SCALE GENOMIC DNA]</scope>
    <source>
        <strain evidence="3 4">SAG 2036</strain>
    </source>
</reference>